<proteinExistence type="predicted"/>
<organism evidence="2 3">
    <name type="scientific">Dyadobacter fermentans (strain ATCC 700827 / DSM 18053 / CIP 107007 / KCTC 52180 / NS114)</name>
    <dbReference type="NCBI Taxonomy" id="471854"/>
    <lineage>
        <taxon>Bacteria</taxon>
        <taxon>Pseudomonadati</taxon>
        <taxon>Bacteroidota</taxon>
        <taxon>Cytophagia</taxon>
        <taxon>Cytophagales</taxon>
        <taxon>Spirosomataceae</taxon>
        <taxon>Dyadobacter</taxon>
    </lineage>
</organism>
<evidence type="ECO:0000313" key="2">
    <source>
        <dbReference type="EMBL" id="ACT95111.1"/>
    </source>
</evidence>
<sequence length="145" mass="16908">MNSTERARMHMDQAKLILEERALKKYRLFYNRRYVKMAGRVAHKGMVIALNGLLGVKGQTEMPDDVYQNALYKCDKRMVRTFVLANYVLDPAMRYYGCQSAKYVSLGLKAADHLITRIEKIQKRRLEKPVIKKVHINDRTNFPAT</sequence>
<dbReference type="AlphaFoldDB" id="C6VXS8"/>
<name>C6VXS8_DYAFD</name>
<accession>C6VXS8</accession>
<feature type="domain" description="DUF5618" evidence="1">
    <location>
        <begin position="2"/>
        <end position="120"/>
    </location>
</feature>
<dbReference type="HOGENOM" id="CLU_1783797_0_0_10"/>
<gene>
    <name evidence="2" type="ordered locus">Dfer_3907</name>
</gene>
<dbReference type="STRING" id="471854.Dfer_3907"/>
<dbReference type="KEGG" id="dfe:Dfer_3907"/>
<dbReference type="Gene3D" id="1.20.120.330">
    <property type="entry name" value="Nucleotidyltransferases domain 2"/>
    <property type="match status" value="1"/>
</dbReference>
<evidence type="ECO:0000259" key="1">
    <source>
        <dbReference type="Pfam" id="PF18498"/>
    </source>
</evidence>
<reference evidence="2 3" key="1">
    <citation type="journal article" date="2009" name="Stand. Genomic Sci.">
        <title>Complete genome sequence of Dyadobacter fermentans type strain (NS114).</title>
        <authorList>
            <person name="Lang E."/>
            <person name="Lapidus A."/>
            <person name="Chertkov O."/>
            <person name="Brettin T."/>
            <person name="Detter J.C."/>
            <person name="Han C."/>
            <person name="Copeland A."/>
            <person name="Glavina Del Rio T."/>
            <person name="Nolan M."/>
            <person name="Chen F."/>
            <person name="Lucas S."/>
            <person name="Tice H."/>
            <person name="Cheng J.F."/>
            <person name="Land M."/>
            <person name="Hauser L."/>
            <person name="Chang Y.J."/>
            <person name="Jeffries C.D."/>
            <person name="Kopitz M."/>
            <person name="Bruce D."/>
            <person name="Goodwin L."/>
            <person name="Pitluck S."/>
            <person name="Ovchinnikova G."/>
            <person name="Pati A."/>
            <person name="Ivanova N."/>
            <person name="Mavrommatis K."/>
            <person name="Chen A."/>
            <person name="Palaniappan K."/>
            <person name="Chain P."/>
            <person name="Bristow J."/>
            <person name="Eisen J.A."/>
            <person name="Markowitz V."/>
            <person name="Hugenholtz P."/>
            <person name="Goker M."/>
            <person name="Rohde M."/>
            <person name="Kyrpides N.C."/>
            <person name="Klenk H.P."/>
        </authorList>
    </citation>
    <scope>NUCLEOTIDE SEQUENCE [LARGE SCALE GENOMIC DNA]</scope>
    <source>
        <strain evidence="3">ATCC 700827 / DSM 18053 / CIP 107007 / KCTC 52180 / NS114</strain>
    </source>
</reference>
<evidence type="ECO:0000313" key="3">
    <source>
        <dbReference type="Proteomes" id="UP000002011"/>
    </source>
</evidence>
<dbReference type="EMBL" id="CP001619">
    <property type="protein sequence ID" value="ACT95111.1"/>
    <property type="molecule type" value="Genomic_DNA"/>
</dbReference>
<protein>
    <recommendedName>
        <fullName evidence="1">DUF5618 domain-containing protein</fullName>
    </recommendedName>
</protein>
<keyword evidence="3" id="KW-1185">Reference proteome</keyword>
<dbReference type="Pfam" id="PF18498">
    <property type="entry name" value="DUF5618"/>
    <property type="match status" value="1"/>
</dbReference>
<dbReference type="InterPro" id="IPR040988">
    <property type="entry name" value="DUF5618"/>
</dbReference>
<dbReference type="RefSeq" id="WP_015813355.1">
    <property type="nucleotide sequence ID" value="NC_013037.1"/>
</dbReference>
<dbReference type="Proteomes" id="UP000002011">
    <property type="component" value="Chromosome"/>
</dbReference>